<evidence type="ECO:0000256" key="1">
    <source>
        <dbReference type="SAM" id="SignalP"/>
    </source>
</evidence>
<dbReference type="Proteomes" id="UP001064504">
    <property type="component" value="Chromosome"/>
</dbReference>
<organism evidence="2 3">
    <name type="scientific">Pseudomonas promysalinigenes</name>
    <dbReference type="NCBI Taxonomy" id="485898"/>
    <lineage>
        <taxon>Bacteria</taxon>
        <taxon>Pseudomonadati</taxon>
        <taxon>Pseudomonadota</taxon>
        <taxon>Gammaproteobacteria</taxon>
        <taxon>Pseudomonadales</taxon>
        <taxon>Pseudomonadaceae</taxon>
        <taxon>Pseudomonas</taxon>
    </lineage>
</organism>
<dbReference type="PROSITE" id="PS51257">
    <property type="entry name" value="PROKAR_LIPOPROTEIN"/>
    <property type="match status" value="1"/>
</dbReference>
<evidence type="ECO:0000313" key="3">
    <source>
        <dbReference type="Proteomes" id="UP001064504"/>
    </source>
</evidence>
<accession>A0ABY6ARV9</accession>
<keyword evidence="3" id="KW-1185">Reference proteome</keyword>
<feature type="chain" id="PRO_5046093707" evidence="1">
    <location>
        <begin position="25"/>
        <end position="87"/>
    </location>
</feature>
<dbReference type="Pfam" id="PF23793">
    <property type="entry name" value="LysC"/>
    <property type="match status" value="1"/>
</dbReference>
<keyword evidence="1" id="KW-0732">Signal</keyword>
<dbReference type="RefSeq" id="WP_261745299.1">
    <property type="nucleotide sequence ID" value="NZ_CP104557.1"/>
</dbReference>
<protein>
    <submittedName>
        <fullName evidence="2">Rz1-like lysis system protein LysC</fullName>
    </submittedName>
</protein>
<gene>
    <name evidence="2" type="primary">lysC</name>
    <name evidence="2" type="ORF">N5C08_09845</name>
</gene>
<proteinExistence type="predicted"/>
<reference evidence="2" key="1">
    <citation type="submission" date="2022-09" db="EMBL/GenBank/DDBJ databases">
        <title>Complete genome sequence of Pseudomonas promysalinigenes strain RL-WG26, a newly isolated PGPR with the potential for plant salinity stress alleviation.</title>
        <authorList>
            <person name="Ren L."/>
            <person name="Wang G."/>
            <person name="Hu H."/>
        </authorList>
    </citation>
    <scope>NUCLEOTIDE SEQUENCE</scope>
    <source>
        <strain evidence="2">RL-WG26</strain>
    </source>
</reference>
<dbReference type="InterPro" id="IPR047737">
    <property type="entry name" value="LysC"/>
</dbReference>
<feature type="signal peptide" evidence="1">
    <location>
        <begin position="1"/>
        <end position="24"/>
    </location>
</feature>
<evidence type="ECO:0000313" key="2">
    <source>
        <dbReference type="EMBL" id="UXH41797.1"/>
    </source>
</evidence>
<sequence length="87" mass="9305">MTTKYCETGLISLYLMLLAGCASAPLSPGPTLIVSGCPVVVPCQLPATTPGKNGHLLSDQERTELAWAECAAQVDSVYQYQVNHQPR</sequence>
<dbReference type="NCBIfam" id="NF038368">
    <property type="entry name" value="P2_Rz1"/>
    <property type="match status" value="1"/>
</dbReference>
<dbReference type="InterPro" id="IPR058979">
    <property type="entry name" value="LysC-like"/>
</dbReference>
<name>A0ABY6ARV9_9PSED</name>
<dbReference type="EMBL" id="CP104557">
    <property type="protein sequence ID" value="UXH41797.1"/>
    <property type="molecule type" value="Genomic_DNA"/>
</dbReference>